<dbReference type="Gene3D" id="1.20.1250.20">
    <property type="entry name" value="MFS general substrate transporter like domains"/>
    <property type="match status" value="2"/>
</dbReference>
<keyword evidence="2" id="KW-1133">Transmembrane helix</keyword>
<reference evidence="4" key="2">
    <citation type="journal article" date="2021" name="World Allergy Organ. J.">
        <title>Chromosome-level assembly of Dermatophagoides farinae genome and transcriptome reveals two novel allergens Der f 37 and Der f 39.</title>
        <authorList>
            <person name="Chen J."/>
            <person name="Cai Z."/>
            <person name="Fan D."/>
            <person name="Hu J."/>
            <person name="Hou Y."/>
            <person name="He Y."/>
            <person name="Zhang Z."/>
            <person name="Zhao Z."/>
            <person name="Gao P."/>
            <person name="Hu W."/>
            <person name="Sun J."/>
            <person name="Li J."/>
            <person name="Ji K."/>
        </authorList>
    </citation>
    <scope>NUCLEOTIDE SEQUENCE</scope>
    <source>
        <strain evidence="4">JKM2019</strain>
    </source>
</reference>
<proteinExistence type="predicted"/>
<dbReference type="PANTHER" id="PTHR11360">
    <property type="entry name" value="MONOCARBOXYLATE TRANSPORTER"/>
    <property type="match status" value="1"/>
</dbReference>
<dbReference type="InterPro" id="IPR036259">
    <property type="entry name" value="MFS_trans_sf"/>
</dbReference>
<evidence type="ECO:0000256" key="1">
    <source>
        <dbReference type="ARBA" id="ARBA00004141"/>
    </source>
</evidence>
<dbReference type="AlphaFoldDB" id="A0A9D4SCY6"/>
<dbReference type="GO" id="GO:0008028">
    <property type="term" value="F:monocarboxylic acid transmembrane transporter activity"/>
    <property type="evidence" value="ECO:0007669"/>
    <property type="project" value="TreeGrafter"/>
</dbReference>
<feature type="transmembrane region" description="Helical" evidence="2">
    <location>
        <begin position="311"/>
        <end position="330"/>
    </location>
</feature>
<name>A0A9D4SCY6_DERFA</name>
<keyword evidence="2" id="KW-0472">Membrane</keyword>
<feature type="transmembrane region" description="Helical" evidence="2">
    <location>
        <begin position="5"/>
        <end position="23"/>
    </location>
</feature>
<accession>A0A9D4SCY6</accession>
<dbReference type="GO" id="GO:0016020">
    <property type="term" value="C:membrane"/>
    <property type="evidence" value="ECO:0007669"/>
    <property type="project" value="UniProtKB-SubCell"/>
</dbReference>
<feature type="transmembrane region" description="Helical" evidence="2">
    <location>
        <begin position="336"/>
        <end position="358"/>
    </location>
</feature>
<dbReference type="OrthoDB" id="6499973at2759"/>
<feature type="domain" description="Major facilitator superfamily (MFS) profile" evidence="3">
    <location>
        <begin position="1"/>
        <end position="426"/>
    </location>
</feature>
<comment type="caution">
    <text evidence="4">The sequence shown here is derived from an EMBL/GenBank/DDBJ whole genome shotgun (WGS) entry which is preliminary data.</text>
</comment>
<evidence type="ECO:0000313" key="4">
    <source>
        <dbReference type="EMBL" id="KAH7636998.1"/>
    </source>
</evidence>
<feature type="transmembrane region" description="Helical" evidence="2">
    <location>
        <begin position="72"/>
        <end position="91"/>
    </location>
</feature>
<dbReference type="SUPFAM" id="SSF103473">
    <property type="entry name" value="MFS general substrate transporter"/>
    <property type="match status" value="1"/>
</dbReference>
<dbReference type="PANTHER" id="PTHR11360:SF303">
    <property type="entry name" value="MAJOR FACILITATOR SUPERFAMILY (MFS) PROFILE DOMAIN-CONTAINING PROTEIN"/>
    <property type="match status" value="1"/>
</dbReference>
<dbReference type="InterPro" id="IPR020846">
    <property type="entry name" value="MFS_dom"/>
</dbReference>
<gene>
    <name evidence="4" type="ORF">HUG17_7204</name>
</gene>
<feature type="transmembrane region" description="Helical" evidence="2">
    <location>
        <begin position="402"/>
        <end position="423"/>
    </location>
</feature>
<feature type="transmembrane region" description="Helical" evidence="2">
    <location>
        <begin position="132"/>
        <end position="154"/>
    </location>
</feature>
<evidence type="ECO:0000259" key="3">
    <source>
        <dbReference type="PROSITE" id="PS50850"/>
    </source>
</evidence>
<organism evidence="4">
    <name type="scientific">Dermatophagoides farinae</name>
    <name type="common">American house dust mite</name>
    <dbReference type="NCBI Taxonomy" id="6954"/>
    <lineage>
        <taxon>Eukaryota</taxon>
        <taxon>Metazoa</taxon>
        <taxon>Ecdysozoa</taxon>
        <taxon>Arthropoda</taxon>
        <taxon>Chelicerata</taxon>
        <taxon>Arachnida</taxon>
        <taxon>Acari</taxon>
        <taxon>Acariformes</taxon>
        <taxon>Sarcoptiformes</taxon>
        <taxon>Astigmata</taxon>
        <taxon>Psoroptidia</taxon>
        <taxon>Analgoidea</taxon>
        <taxon>Pyroglyphidae</taxon>
        <taxon>Dermatophagoidinae</taxon>
        <taxon>Dermatophagoides</taxon>
    </lineage>
</organism>
<feature type="transmembrane region" description="Helical" evidence="2">
    <location>
        <begin position="160"/>
        <end position="180"/>
    </location>
</feature>
<feature type="transmembrane region" description="Helical" evidence="2">
    <location>
        <begin position="282"/>
        <end position="304"/>
    </location>
</feature>
<sequence length="433" mass="48881">MINKWLIAFACGWINLFIFSVFRSSGLVYVKVLELFDCTYQQAAYSVSLVGSVASTTGIASGFLTHYFTPRSLIVIGILICSSSVSITYLASSIHFVIISVGILQGIGIGFVTCLLPAVLNSHFDQQKSIALGISYAGATLGAFIFPLIIQWMFSTYGFHVTMLILGGVILNAILGAIWLKIRSNDEHDDEEEHQHSIREIQLETTRIRTEDCSNSNNEEQVANFWQRFKQNLMNDYRLLSNFHFFLCSFTYINFIIDFISFIIILPDVAKDRNIAPEDAKWLLSIFAITDFAGRLLPGWLSFWKLTSDKCTYIMSILILGLCMLLLVIIESWTNFVLVTLLCGFVTGCQMVLSPVVLADYFGTENTAIAFGMENFICGLLSIFFRPMIIGIKDIYGTYHNLGYILFASVVINITLWIIEIVFCRHRKTLREQ</sequence>
<dbReference type="EMBL" id="SDOV01000009">
    <property type="protein sequence ID" value="KAH7636998.1"/>
    <property type="molecule type" value="Genomic_DNA"/>
</dbReference>
<dbReference type="InterPro" id="IPR011701">
    <property type="entry name" value="MFS"/>
</dbReference>
<dbReference type="Proteomes" id="UP000828236">
    <property type="component" value="Unassembled WGS sequence"/>
</dbReference>
<feature type="transmembrane region" description="Helical" evidence="2">
    <location>
        <begin position="370"/>
        <end position="390"/>
    </location>
</feature>
<comment type="subcellular location">
    <subcellularLocation>
        <location evidence="1">Membrane</location>
        <topology evidence="1">Multi-pass membrane protein</topology>
    </subcellularLocation>
</comment>
<evidence type="ECO:0000256" key="2">
    <source>
        <dbReference type="SAM" id="Phobius"/>
    </source>
</evidence>
<protein>
    <submittedName>
        <fullName evidence="4">Monocarboxylate transporter 12-like protein</fullName>
    </submittedName>
</protein>
<feature type="transmembrane region" description="Helical" evidence="2">
    <location>
        <begin position="43"/>
        <end position="65"/>
    </location>
</feature>
<dbReference type="InterPro" id="IPR050327">
    <property type="entry name" value="Proton-linked_MCT"/>
</dbReference>
<keyword evidence="2" id="KW-0812">Transmembrane</keyword>
<reference evidence="4" key="1">
    <citation type="submission" date="2020-06" db="EMBL/GenBank/DDBJ databases">
        <authorList>
            <person name="Ji K."/>
            <person name="Li J."/>
        </authorList>
    </citation>
    <scope>NUCLEOTIDE SEQUENCE</scope>
    <source>
        <strain evidence="4">JKM2019</strain>
        <tissue evidence="4">Whole body</tissue>
    </source>
</reference>
<feature type="transmembrane region" description="Helical" evidence="2">
    <location>
        <begin position="243"/>
        <end position="266"/>
    </location>
</feature>
<dbReference type="Pfam" id="PF07690">
    <property type="entry name" value="MFS_1"/>
    <property type="match status" value="1"/>
</dbReference>
<feature type="transmembrane region" description="Helical" evidence="2">
    <location>
        <begin position="97"/>
        <end position="120"/>
    </location>
</feature>
<dbReference type="PROSITE" id="PS50850">
    <property type="entry name" value="MFS"/>
    <property type="match status" value="1"/>
</dbReference>